<gene>
    <name evidence="1" type="ORF">OMM_15096</name>
</gene>
<proteinExistence type="predicted"/>
<protein>
    <submittedName>
        <fullName evidence="1">Uncharacterized protein</fullName>
    </submittedName>
</protein>
<sequence>MGEDTCSKIGSRIQTYKYFTCSNVGYYKGDSNTYCDALGYPKLLDKPEPINIIKPIEWITKQSAKLQKEKIKK</sequence>
<name>A0A1V1NQR5_9BACT</name>
<comment type="caution">
    <text evidence="1">The sequence shown here is derived from an EMBL/GenBank/DDBJ whole genome shotgun (WGS) entry which is preliminary data.</text>
</comment>
<accession>A0A1V1NQR5</accession>
<dbReference type="EMBL" id="ATBP01003426">
    <property type="protein sequence ID" value="ETR64932.1"/>
    <property type="molecule type" value="Genomic_DNA"/>
</dbReference>
<dbReference type="AlphaFoldDB" id="A0A1V1NQR5"/>
<evidence type="ECO:0000313" key="2">
    <source>
        <dbReference type="Proteomes" id="UP000189670"/>
    </source>
</evidence>
<reference evidence="2" key="1">
    <citation type="submission" date="2012-11" db="EMBL/GenBank/DDBJ databases">
        <authorList>
            <person name="Lucero-Rivera Y.E."/>
            <person name="Tovar-Ramirez D."/>
        </authorList>
    </citation>
    <scope>NUCLEOTIDE SEQUENCE [LARGE SCALE GENOMIC DNA]</scope>
    <source>
        <strain evidence="2">Araruama</strain>
    </source>
</reference>
<dbReference type="Proteomes" id="UP000189670">
    <property type="component" value="Unassembled WGS sequence"/>
</dbReference>
<organism evidence="1 2">
    <name type="scientific">Candidatus Magnetoglobus multicellularis str. Araruama</name>
    <dbReference type="NCBI Taxonomy" id="890399"/>
    <lineage>
        <taxon>Bacteria</taxon>
        <taxon>Pseudomonadati</taxon>
        <taxon>Thermodesulfobacteriota</taxon>
        <taxon>Desulfobacteria</taxon>
        <taxon>Desulfobacterales</taxon>
        <taxon>Desulfobacteraceae</taxon>
        <taxon>Candidatus Magnetoglobus</taxon>
    </lineage>
</organism>
<evidence type="ECO:0000313" key="1">
    <source>
        <dbReference type="EMBL" id="ETR64932.1"/>
    </source>
</evidence>